<dbReference type="GO" id="GO:0005829">
    <property type="term" value="C:cytosol"/>
    <property type="evidence" value="ECO:0007669"/>
    <property type="project" value="TreeGrafter"/>
</dbReference>
<dbReference type="GO" id="GO:0004349">
    <property type="term" value="F:glutamate 5-kinase activity"/>
    <property type="evidence" value="ECO:0007669"/>
    <property type="project" value="TreeGrafter"/>
</dbReference>
<sequence length="260" mass="28438">MSHCKQATRLVIKCGTGALYPGVWGIGGLHLTTRFGHIARQVVAAETQGTLSALISSGAARAGQENFKGSLLTFPLGRREEWAGIGTRYLLKGWGDAFGEHGKEISYILASRASRMDDEEKEMIRSAIWDYERCGVVPILNENDMTLDAGYGRSENDALACEIARLIRADAILFLTGVGGVYEKDPVCNLDVRQYAEIDPRTALTDPWLRRGMAKKLSEAVRCFAMGMRVAIAGSEGDVIHRFAMGEPVGTMIGNSVRFY</sequence>
<keyword evidence="2" id="KW-0547">Nucleotide-binding</keyword>
<evidence type="ECO:0000259" key="5">
    <source>
        <dbReference type="Pfam" id="PF00696"/>
    </source>
</evidence>
<gene>
    <name evidence="6" type="ORF">A3C92_03975</name>
</gene>
<dbReference type="InterPro" id="IPR001057">
    <property type="entry name" value="Glu/AcGlu_kinase"/>
</dbReference>
<protein>
    <recommendedName>
        <fullName evidence="5">Aspartate/glutamate/uridylate kinase domain-containing protein</fullName>
    </recommendedName>
</protein>
<keyword evidence="4" id="KW-0067">ATP-binding</keyword>
<comment type="caution">
    <text evidence="6">The sequence shown here is derived from an EMBL/GenBank/DDBJ whole genome shotgun (WGS) entry which is preliminary data.</text>
</comment>
<evidence type="ECO:0000256" key="2">
    <source>
        <dbReference type="ARBA" id="ARBA00022741"/>
    </source>
</evidence>
<keyword evidence="1" id="KW-0808">Transferase</keyword>
<evidence type="ECO:0000256" key="4">
    <source>
        <dbReference type="ARBA" id="ARBA00022840"/>
    </source>
</evidence>
<dbReference type="PRINTS" id="PR00474">
    <property type="entry name" value="GLU5KINASE"/>
</dbReference>
<dbReference type="Gene3D" id="3.40.1160.10">
    <property type="entry name" value="Acetylglutamate kinase-like"/>
    <property type="match status" value="1"/>
</dbReference>
<organism evidence="6 7">
    <name type="scientific">Candidatus Sungbacteria bacterium RIFCSPHIGHO2_02_FULL_53_17</name>
    <dbReference type="NCBI Taxonomy" id="1802275"/>
    <lineage>
        <taxon>Bacteria</taxon>
        <taxon>Candidatus Sungiibacteriota</taxon>
    </lineage>
</organism>
<keyword evidence="3" id="KW-0418">Kinase</keyword>
<dbReference type="EMBL" id="MHQN01000002">
    <property type="protein sequence ID" value="OHA04172.1"/>
    <property type="molecule type" value="Genomic_DNA"/>
</dbReference>
<dbReference type="PANTHER" id="PTHR43654">
    <property type="entry name" value="GLUTAMATE 5-KINASE"/>
    <property type="match status" value="1"/>
</dbReference>
<evidence type="ECO:0000313" key="7">
    <source>
        <dbReference type="Proteomes" id="UP000177177"/>
    </source>
</evidence>
<dbReference type="AlphaFoldDB" id="A0A1G2L076"/>
<evidence type="ECO:0000256" key="3">
    <source>
        <dbReference type="ARBA" id="ARBA00022777"/>
    </source>
</evidence>
<feature type="domain" description="Aspartate/glutamate/uridylate kinase" evidence="5">
    <location>
        <begin position="10"/>
        <end position="233"/>
    </location>
</feature>
<name>A0A1G2L076_9BACT</name>
<dbReference type="SUPFAM" id="SSF53633">
    <property type="entry name" value="Carbamate kinase-like"/>
    <property type="match status" value="1"/>
</dbReference>
<dbReference type="Pfam" id="PF00696">
    <property type="entry name" value="AA_kinase"/>
    <property type="match status" value="1"/>
</dbReference>
<proteinExistence type="predicted"/>
<evidence type="ECO:0000256" key="1">
    <source>
        <dbReference type="ARBA" id="ARBA00022679"/>
    </source>
</evidence>
<dbReference type="InterPro" id="IPR001048">
    <property type="entry name" value="Asp/Glu/Uridylate_kinase"/>
</dbReference>
<reference evidence="6 7" key="1">
    <citation type="journal article" date="2016" name="Nat. Commun.">
        <title>Thousands of microbial genomes shed light on interconnected biogeochemical processes in an aquifer system.</title>
        <authorList>
            <person name="Anantharaman K."/>
            <person name="Brown C.T."/>
            <person name="Hug L.A."/>
            <person name="Sharon I."/>
            <person name="Castelle C.J."/>
            <person name="Probst A.J."/>
            <person name="Thomas B.C."/>
            <person name="Singh A."/>
            <person name="Wilkins M.J."/>
            <person name="Karaoz U."/>
            <person name="Brodie E.L."/>
            <person name="Williams K.H."/>
            <person name="Hubbard S.S."/>
            <person name="Banfield J.F."/>
        </authorList>
    </citation>
    <scope>NUCLEOTIDE SEQUENCE [LARGE SCALE GENOMIC DNA]</scope>
</reference>
<dbReference type="Proteomes" id="UP000177177">
    <property type="component" value="Unassembled WGS sequence"/>
</dbReference>
<accession>A0A1G2L076</accession>
<dbReference type="GO" id="GO:0005524">
    <property type="term" value="F:ATP binding"/>
    <property type="evidence" value="ECO:0007669"/>
    <property type="project" value="UniProtKB-KW"/>
</dbReference>
<dbReference type="InterPro" id="IPR036393">
    <property type="entry name" value="AceGlu_kinase-like_sf"/>
</dbReference>
<dbReference type="PANTHER" id="PTHR43654:SF3">
    <property type="entry name" value="GLUTAMATE 5-KINASE"/>
    <property type="match status" value="1"/>
</dbReference>
<evidence type="ECO:0000313" key="6">
    <source>
        <dbReference type="EMBL" id="OHA04172.1"/>
    </source>
</evidence>